<feature type="compositionally biased region" description="Polar residues" evidence="1">
    <location>
        <begin position="1"/>
        <end position="12"/>
    </location>
</feature>
<keyword evidence="4" id="KW-1185">Reference proteome</keyword>
<dbReference type="CDD" id="cd00093">
    <property type="entry name" value="HTH_XRE"/>
    <property type="match status" value="1"/>
</dbReference>
<reference evidence="3 4" key="1">
    <citation type="submission" date="2021-02" db="EMBL/GenBank/DDBJ databases">
        <title>Draft genome and description of Leucobacter sp nov strain Marseille-Q4368.</title>
        <authorList>
            <person name="Boxberger M."/>
            <person name="La Scola B."/>
        </authorList>
    </citation>
    <scope>NUCLEOTIDE SEQUENCE [LARGE SCALE GENOMIC DNA]</scope>
    <source>
        <strain evidence="3 4">Marseille-Q4368</strain>
    </source>
</reference>
<dbReference type="Gene3D" id="1.10.260.40">
    <property type="entry name" value="lambda repressor-like DNA-binding domains"/>
    <property type="match status" value="1"/>
</dbReference>
<evidence type="ECO:0000313" key="3">
    <source>
        <dbReference type="EMBL" id="MBS3181870.1"/>
    </source>
</evidence>
<name>A0ABS5M3U1_9MICO</name>
<dbReference type="SUPFAM" id="SSF47413">
    <property type="entry name" value="lambda repressor-like DNA-binding domains"/>
    <property type="match status" value="1"/>
</dbReference>
<feature type="region of interest" description="Disordered" evidence="1">
    <location>
        <begin position="1"/>
        <end position="20"/>
    </location>
</feature>
<protein>
    <submittedName>
        <fullName evidence="3">Helix-turn-helix transcriptional regulator</fullName>
    </submittedName>
</protein>
<accession>A0ABS5M3U1</accession>
<evidence type="ECO:0000313" key="4">
    <source>
        <dbReference type="Proteomes" id="UP000811492"/>
    </source>
</evidence>
<organism evidence="3 4">
    <name type="scientific">Leucobacter manosquensis</name>
    <dbReference type="NCBI Taxonomy" id="2810611"/>
    <lineage>
        <taxon>Bacteria</taxon>
        <taxon>Bacillati</taxon>
        <taxon>Actinomycetota</taxon>
        <taxon>Actinomycetes</taxon>
        <taxon>Micrococcales</taxon>
        <taxon>Microbacteriaceae</taxon>
        <taxon>Leucobacter</taxon>
    </lineage>
</organism>
<comment type="caution">
    <text evidence="3">The sequence shown here is derived from an EMBL/GenBank/DDBJ whole genome shotgun (WGS) entry which is preliminary data.</text>
</comment>
<evidence type="ECO:0000256" key="1">
    <source>
        <dbReference type="SAM" id="MobiDB-lite"/>
    </source>
</evidence>
<dbReference type="Pfam" id="PF01381">
    <property type="entry name" value="HTH_3"/>
    <property type="match status" value="1"/>
</dbReference>
<dbReference type="Proteomes" id="UP000811492">
    <property type="component" value="Unassembled WGS sequence"/>
</dbReference>
<dbReference type="InterPro" id="IPR010982">
    <property type="entry name" value="Lambda_DNA-bd_dom_sf"/>
</dbReference>
<gene>
    <name evidence="3" type="ORF">JSQ98_06620</name>
</gene>
<dbReference type="InterPro" id="IPR001387">
    <property type="entry name" value="Cro/C1-type_HTH"/>
</dbReference>
<dbReference type="PROSITE" id="PS50943">
    <property type="entry name" value="HTH_CROC1"/>
    <property type="match status" value="1"/>
</dbReference>
<dbReference type="SMART" id="SM00530">
    <property type="entry name" value="HTH_XRE"/>
    <property type="match status" value="1"/>
</dbReference>
<proteinExistence type="predicted"/>
<dbReference type="EMBL" id="JAFEVO010000001">
    <property type="protein sequence ID" value="MBS3181870.1"/>
    <property type="molecule type" value="Genomic_DNA"/>
</dbReference>
<feature type="domain" description="HTH cro/C1-type" evidence="2">
    <location>
        <begin position="97"/>
        <end position="150"/>
    </location>
</feature>
<evidence type="ECO:0000259" key="2">
    <source>
        <dbReference type="PROSITE" id="PS50943"/>
    </source>
</evidence>
<sequence length="174" mass="19313">MMSSTVWASPSCRSPPALSRPHPALRGVFPSVDGLLMLRRVLRSCIDVQMVEPHRTDTHTCQFAAKLASTHINEGCRVVQRSSPARERRLARLGENIRKWRQLQGMSASEMSRRAHITRDTLRKIENGTGSPRIDSLIAVITVLGFADHFIASADPFTTDAGRSLALDRARVKS</sequence>